<dbReference type="InterPro" id="IPR001878">
    <property type="entry name" value="Znf_CCHC"/>
</dbReference>
<dbReference type="RefSeq" id="XP_018290750.1">
    <property type="nucleotide sequence ID" value="XM_018435982.1"/>
</dbReference>
<keyword evidence="1" id="KW-0479">Metal-binding</keyword>
<dbReference type="AlphaFoldDB" id="A0A163DPG7"/>
<protein>
    <submittedName>
        <fullName evidence="3">CCHC-type zinc finger transcription factor</fullName>
    </submittedName>
</protein>
<organism evidence="3 4">
    <name type="scientific">Phycomyces blakesleeanus (strain ATCC 8743b / DSM 1359 / FGSC 10004 / NBRC 33097 / NRRL 1555)</name>
    <dbReference type="NCBI Taxonomy" id="763407"/>
    <lineage>
        <taxon>Eukaryota</taxon>
        <taxon>Fungi</taxon>
        <taxon>Fungi incertae sedis</taxon>
        <taxon>Mucoromycota</taxon>
        <taxon>Mucoromycotina</taxon>
        <taxon>Mucoromycetes</taxon>
        <taxon>Mucorales</taxon>
        <taxon>Phycomycetaceae</taxon>
        <taxon>Phycomyces</taxon>
    </lineage>
</organism>
<name>A0A163DPG7_PHYB8</name>
<proteinExistence type="predicted"/>
<dbReference type="GeneID" id="28996888"/>
<dbReference type="PROSITE" id="PS50158">
    <property type="entry name" value="ZF_CCHC"/>
    <property type="match status" value="1"/>
</dbReference>
<dbReference type="InterPro" id="IPR036875">
    <property type="entry name" value="Znf_CCHC_sf"/>
</dbReference>
<reference evidence="4" key="1">
    <citation type="submission" date="2015-06" db="EMBL/GenBank/DDBJ databases">
        <title>Expansion of signal transduction pathways in fungi by whole-genome duplication.</title>
        <authorList>
            <consortium name="DOE Joint Genome Institute"/>
            <person name="Corrochano L.M."/>
            <person name="Kuo A."/>
            <person name="Marcet-Houben M."/>
            <person name="Polaino S."/>
            <person name="Salamov A."/>
            <person name="Villalobos J.M."/>
            <person name="Alvarez M.I."/>
            <person name="Avalos J."/>
            <person name="Benito E.P."/>
            <person name="Benoit I."/>
            <person name="Burger G."/>
            <person name="Camino L.P."/>
            <person name="Canovas D."/>
            <person name="Cerda-Olmedo E."/>
            <person name="Cheng J.-F."/>
            <person name="Dominguez A."/>
            <person name="Elias M."/>
            <person name="Eslava A.P."/>
            <person name="Glaser F."/>
            <person name="Grimwood J."/>
            <person name="Gutierrez G."/>
            <person name="Heitman J."/>
            <person name="Henrissat B."/>
            <person name="Iturriaga E.A."/>
            <person name="Lang B.F."/>
            <person name="Lavin J.L."/>
            <person name="Lee S."/>
            <person name="Li W."/>
            <person name="Lindquist E."/>
            <person name="Lopez-Garcia S."/>
            <person name="Luque E.M."/>
            <person name="Marcos A.T."/>
            <person name="Martin J."/>
            <person name="McCluskey K."/>
            <person name="Medina H.R."/>
            <person name="Miralles-Duran A."/>
            <person name="Miyazaki A."/>
            <person name="Munoz-Torres E."/>
            <person name="Oguiza J.A."/>
            <person name="Ohm R."/>
            <person name="Olmedo M."/>
            <person name="Orejas M."/>
            <person name="Ortiz-Castellanos L."/>
            <person name="Pisabarro A.G."/>
            <person name="Rodriguez-Romero J."/>
            <person name="Ruiz-Herrera J."/>
            <person name="Ruiz-Vazquez R."/>
            <person name="Sanz C."/>
            <person name="Schackwitz W."/>
            <person name="Schmutz J."/>
            <person name="Shahriari M."/>
            <person name="Shelest E."/>
            <person name="Silva-Franco F."/>
            <person name="Soanes D."/>
            <person name="Syed K."/>
            <person name="Tagua V.G."/>
            <person name="Talbot N.J."/>
            <person name="Thon M."/>
            <person name="De vries R.P."/>
            <person name="Wiebenga A."/>
            <person name="Yadav J.S."/>
            <person name="Braun E.L."/>
            <person name="Baker S."/>
            <person name="Garre V."/>
            <person name="Horwitz B."/>
            <person name="Torres-Martinez S."/>
            <person name="Idnurm A."/>
            <person name="Herrera-Estrella A."/>
            <person name="Gabaldon T."/>
            <person name="Grigoriev I.V."/>
        </authorList>
    </citation>
    <scope>NUCLEOTIDE SEQUENCE [LARGE SCALE GENOMIC DNA]</scope>
    <source>
        <strain evidence="4">NRRL 1555(-)</strain>
    </source>
</reference>
<keyword evidence="4" id="KW-1185">Reference proteome</keyword>
<sequence length="197" mass="23002">MNSDTEQQEFTERELRDFEVEECIQAKLPTEYIKTYQTICKVKNIPEELRLKNTPKQEAFCKMVKIMAKAFKQAMQAQKPAPKLTLKQPNCYFGERAASILDAYESGRQTRFHGMYAERPVAQQYYQSNNIVPIDLDTIDKHGGSRQYRSSSSCQYNSCPMQNQLEVTCHWCGEHGHIRRNCRDRIEAIRKLDEQHG</sequence>
<dbReference type="SUPFAM" id="SSF57756">
    <property type="entry name" value="Retrovirus zinc finger-like domains"/>
    <property type="match status" value="1"/>
</dbReference>
<dbReference type="EMBL" id="KV440982">
    <property type="protein sequence ID" value="OAD72710.1"/>
    <property type="molecule type" value="Genomic_DNA"/>
</dbReference>
<accession>A0A163DPG7</accession>
<feature type="domain" description="CCHC-type" evidence="2">
    <location>
        <begin position="169"/>
        <end position="184"/>
    </location>
</feature>
<evidence type="ECO:0000256" key="1">
    <source>
        <dbReference type="PROSITE-ProRule" id="PRU00047"/>
    </source>
</evidence>
<keyword evidence="1" id="KW-0863">Zinc-finger</keyword>
<gene>
    <name evidence="3" type="ORF">PHYBLDRAFT_168972</name>
</gene>
<dbReference type="Proteomes" id="UP000077315">
    <property type="component" value="Unassembled WGS sequence"/>
</dbReference>
<evidence type="ECO:0000313" key="4">
    <source>
        <dbReference type="Proteomes" id="UP000077315"/>
    </source>
</evidence>
<dbReference type="InParanoid" id="A0A163DPG7"/>
<evidence type="ECO:0000313" key="3">
    <source>
        <dbReference type="EMBL" id="OAD72710.1"/>
    </source>
</evidence>
<dbReference type="GO" id="GO:0008270">
    <property type="term" value="F:zinc ion binding"/>
    <property type="evidence" value="ECO:0007669"/>
    <property type="project" value="UniProtKB-KW"/>
</dbReference>
<dbReference type="VEuPathDB" id="FungiDB:PHYBLDRAFT_168972"/>
<dbReference type="GO" id="GO:0003676">
    <property type="term" value="F:nucleic acid binding"/>
    <property type="evidence" value="ECO:0007669"/>
    <property type="project" value="InterPro"/>
</dbReference>
<evidence type="ECO:0000259" key="2">
    <source>
        <dbReference type="PROSITE" id="PS50158"/>
    </source>
</evidence>
<keyword evidence="1" id="KW-0862">Zinc</keyword>
<dbReference type="OrthoDB" id="2250058at2759"/>